<keyword evidence="2" id="KW-1185">Reference proteome</keyword>
<reference evidence="1 2" key="1">
    <citation type="submission" date="2023-10" db="EMBL/GenBank/DDBJ databases">
        <title>Draft genome sequence of Xylaria bambusicola isolate GMP-LS, the root and basal stem rot pathogen of sugarcane in Indonesia.</title>
        <authorList>
            <person name="Selvaraj P."/>
            <person name="Muralishankar V."/>
            <person name="Muruganantham S."/>
            <person name="Sp S."/>
            <person name="Haryani S."/>
            <person name="Lau K.J.X."/>
            <person name="Naqvi N.I."/>
        </authorList>
    </citation>
    <scope>NUCLEOTIDE SEQUENCE [LARGE SCALE GENOMIC DNA]</scope>
    <source>
        <strain evidence="1">GMP-LS</strain>
    </source>
</reference>
<dbReference type="AlphaFoldDB" id="A0AAN7Z2Z8"/>
<sequence length="87" mass="9411">MSGAYSASESNTICRVTAVHCYYVGVLLNLHEVSLRHRNGASLTSGRLDSPVLTKLRNSVSAPDLDPPVGVFEPILVSLYLIQNRGL</sequence>
<evidence type="ECO:0000313" key="2">
    <source>
        <dbReference type="Proteomes" id="UP001305414"/>
    </source>
</evidence>
<accession>A0AAN7Z2Z8</accession>
<proteinExistence type="predicted"/>
<dbReference type="Proteomes" id="UP001305414">
    <property type="component" value="Unassembled WGS sequence"/>
</dbReference>
<dbReference type="EMBL" id="JAWHQM010000005">
    <property type="protein sequence ID" value="KAK5627292.1"/>
    <property type="molecule type" value="Genomic_DNA"/>
</dbReference>
<organism evidence="1 2">
    <name type="scientific">Xylaria bambusicola</name>
    <dbReference type="NCBI Taxonomy" id="326684"/>
    <lineage>
        <taxon>Eukaryota</taxon>
        <taxon>Fungi</taxon>
        <taxon>Dikarya</taxon>
        <taxon>Ascomycota</taxon>
        <taxon>Pezizomycotina</taxon>
        <taxon>Sordariomycetes</taxon>
        <taxon>Xylariomycetidae</taxon>
        <taxon>Xylariales</taxon>
        <taxon>Xylariaceae</taxon>
        <taxon>Xylaria</taxon>
    </lineage>
</organism>
<comment type="caution">
    <text evidence="1">The sequence shown here is derived from an EMBL/GenBank/DDBJ whole genome shotgun (WGS) entry which is preliminary data.</text>
</comment>
<evidence type="ECO:0000313" key="1">
    <source>
        <dbReference type="EMBL" id="KAK5627292.1"/>
    </source>
</evidence>
<gene>
    <name evidence="1" type="ORF">RRF57_003007</name>
</gene>
<name>A0AAN7Z2Z8_9PEZI</name>
<protein>
    <submittedName>
        <fullName evidence="1">Uncharacterized protein</fullName>
    </submittedName>
</protein>